<organism evidence="1 2">
    <name type="scientific">Kingdonia uniflora</name>
    <dbReference type="NCBI Taxonomy" id="39325"/>
    <lineage>
        <taxon>Eukaryota</taxon>
        <taxon>Viridiplantae</taxon>
        <taxon>Streptophyta</taxon>
        <taxon>Embryophyta</taxon>
        <taxon>Tracheophyta</taxon>
        <taxon>Spermatophyta</taxon>
        <taxon>Magnoliopsida</taxon>
        <taxon>Ranunculales</taxon>
        <taxon>Circaeasteraceae</taxon>
        <taxon>Kingdonia</taxon>
    </lineage>
</organism>
<reference evidence="1 2" key="1">
    <citation type="journal article" date="2020" name="IScience">
        <title>Genome Sequencing of the Endangered Kingdonia uniflora (Circaeasteraceae, Ranunculales) Reveals Potential Mechanisms of Evolutionary Specialization.</title>
        <authorList>
            <person name="Sun Y."/>
            <person name="Deng T."/>
            <person name="Zhang A."/>
            <person name="Moore M.J."/>
            <person name="Landis J.B."/>
            <person name="Lin N."/>
            <person name="Zhang H."/>
            <person name="Zhang X."/>
            <person name="Huang J."/>
            <person name="Zhang X."/>
            <person name="Sun H."/>
            <person name="Wang H."/>
        </authorList>
    </citation>
    <scope>NUCLEOTIDE SEQUENCE [LARGE SCALE GENOMIC DNA]</scope>
    <source>
        <strain evidence="1">TB1705</strain>
        <tissue evidence="1">Leaf</tissue>
    </source>
</reference>
<proteinExistence type="predicted"/>
<dbReference type="GO" id="GO:0005789">
    <property type="term" value="C:endoplasmic reticulum membrane"/>
    <property type="evidence" value="ECO:0007669"/>
    <property type="project" value="TreeGrafter"/>
</dbReference>
<dbReference type="GO" id="GO:0006666">
    <property type="term" value="P:3-keto-sphinganine metabolic process"/>
    <property type="evidence" value="ECO:0007669"/>
    <property type="project" value="TreeGrafter"/>
</dbReference>
<name>A0A7J7ME91_9MAGN</name>
<keyword evidence="2" id="KW-1185">Reference proteome</keyword>
<comment type="caution">
    <text evidence="1">The sequence shown here is derived from an EMBL/GenBank/DDBJ whole genome shotgun (WGS) entry which is preliminary data.</text>
</comment>
<dbReference type="PANTHER" id="PTHR43550">
    <property type="entry name" value="3-KETODIHYDROSPHINGOSINE REDUCTASE"/>
    <property type="match status" value="1"/>
</dbReference>
<dbReference type="EMBL" id="JACGCM010001570">
    <property type="protein sequence ID" value="KAF6153239.1"/>
    <property type="molecule type" value="Genomic_DNA"/>
</dbReference>
<dbReference type="GO" id="GO:0030148">
    <property type="term" value="P:sphingolipid biosynthetic process"/>
    <property type="evidence" value="ECO:0007669"/>
    <property type="project" value="TreeGrafter"/>
</dbReference>
<dbReference type="PANTHER" id="PTHR43550:SF3">
    <property type="entry name" value="3-KETODIHYDROSPHINGOSINE REDUCTASE"/>
    <property type="match status" value="1"/>
</dbReference>
<dbReference type="OrthoDB" id="37659at2759"/>
<evidence type="ECO:0000313" key="2">
    <source>
        <dbReference type="Proteomes" id="UP000541444"/>
    </source>
</evidence>
<gene>
    <name evidence="1" type="ORF">GIB67_036585</name>
</gene>
<dbReference type="Proteomes" id="UP000541444">
    <property type="component" value="Unassembled WGS sequence"/>
</dbReference>
<dbReference type="AlphaFoldDB" id="A0A7J7ME91"/>
<evidence type="ECO:0000313" key="1">
    <source>
        <dbReference type="EMBL" id="KAF6153239.1"/>
    </source>
</evidence>
<accession>A0A7J7ME91</accession>
<sequence>MFFSAIENQNKPEITSIITASSGVMKADEVAIKALNGIKSGTFIVPCNFEGFMLSVATAGLSPQRSFLMAFVEVFGAGVMRFAALFFQWSWYGSIASLSAQRNTRGCILSVPGPGLRATVDSVVPGLDASSAYEGGTTFQKSPVPAATPPMGPLDTVIFALYT</sequence>
<dbReference type="GO" id="GO:0047560">
    <property type="term" value="F:3-dehydrosphinganine reductase activity"/>
    <property type="evidence" value="ECO:0007669"/>
    <property type="project" value="TreeGrafter"/>
</dbReference>
<protein>
    <submittedName>
        <fullName evidence="1">Uncharacterized protein</fullName>
    </submittedName>
</protein>